<name>A0AA36DS06_CYLNA</name>
<feature type="chain" id="PRO_5041330099" evidence="2">
    <location>
        <begin position="17"/>
        <end position="100"/>
    </location>
</feature>
<evidence type="ECO:0000256" key="2">
    <source>
        <dbReference type="SAM" id="SignalP"/>
    </source>
</evidence>
<keyword evidence="2" id="KW-0732">Signal</keyword>
<dbReference type="AlphaFoldDB" id="A0AA36DS06"/>
<evidence type="ECO:0000313" key="3">
    <source>
        <dbReference type="EMBL" id="CAJ0591032.1"/>
    </source>
</evidence>
<feature type="compositionally biased region" description="Acidic residues" evidence="1">
    <location>
        <begin position="90"/>
        <end position="100"/>
    </location>
</feature>
<evidence type="ECO:0000256" key="1">
    <source>
        <dbReference type="SAM" id="MobiDB-lite"/>
    </source>
</evidence>
<accession>A0AA36DS06</accession>
<feature type="signal peptide" evidence="2">
    <location>
        <begin position="1"/>
        <end position="16"/>
    </location>
</feature>
<gene>
    <name evidence="3" type="ORF">CYNAS_LOCUS3015</name>
</gene>
<feature type="region of interest" description="Disordered" evidence="1">
    <location>
        <begin position="57"/>
        <end position="100"/>
    </location>
</feature>
<evidence type="ECO:0000313" key="4">
    <source>
        <dbReference type="Proteomes" id="UP001176961"/>
    </source>
</evidence>
<feature type="compositionally biased region" description="Basic and acidic residues" evidence="1">
    <location>
        <begin position="63"/>
        <end position="77"/>
    </location>
</feature>
<reference evidence="3" key="1">
    <citation type="submission" date="2023-07" db="EMBL/GenBank/DDBJ databases">
        <authorList>
            <consortium name="CYATHOMIX"/>
        </authorList>
    </citation>
    <scope>NUCLEOTIDE SEQUENCE</scope>
    <source>
        <strain evidence="3">N/A</strain>
    </source>
</reference>
<keyword evidence="4" id="KW-1185">Reference proteome</keyword>
<dbReference type="EMBL" id="CATQJL010000001">
    <property type="protein sequence ID" value="CAJ0591032.1"/>
    <property type="molecule type" value="Genomic_DNA"/>
</dbReference>
<organism evidence="3 4">
    <name type="scientific">Cylicocyclus nassatus</name>
    <name type="common">Nematode worm</name>
    <dbReference type="NCBI Taxonomy" id="53992"/>
    <lineage>
        <taxon>Eukaryota</taxon>
        <taxon>Metazoa</taxon>
        <taxon>Ecdysozoa</taxon>
        <taxon>Nematoda</taxon>
        <taxon>Chromadorea</taxon>
        <taxon>Rhabditida</taxon>
        <taxon>Rhabditina</taxon>
        <taxon>Rhabditomorpha</taxon>
        <taxon>Strongyloidea</taxon>
        <taxon>Strongylidae</taxon>
        <taxon>Cylicocyclus</taxon>
    </lineage>
</organism>
<dbReference type="Proteomes" id="UP001176961">
    <property type="component" value="Unassembled WGS sequence"/>
</dbReference>
<sequence>MFKLLVLLSIALVIYTKKEHEFKDIPGVSTENMEKLRKLMDPRPESREDFKKKMHEWMNSLPEDEKKAAEKHREERRKAWKLKHQKNETETIETESSEDN</sequence>
<comment type="caution">
    <text evidence="3">The sequence shown here is derived from an EMBL/GenBank/DDBJ whole genome shotgun (WGS) entry which is preliminary data.</text>
</comment>
<protein>
    <submittedName>
        <fullName evidence="3">Uncharacterized protein</fullName>
    </submittedName>
</protein>
<proteinExistence type="predicted"/>